<dbReference type="EMBL" id="AUZY01002222">
    <property type="protein sequence ID" value="EQD72721.1"/>
    <property type="molecule type" value="Genomic_DNA"/>
</dbReference>
<dbReference type="GO" id="GO:0050660">
    <property type="term" value="F:flavin adenine dinucleotide binding"/>
    <property type="evidence" value="ECO:0007669"/>
    <property type="project" value="TreeGrafter"/>
</dbReference>
<dbReference type="InterPro" id="IPR023753">
    <property type="entry name" value="FAD/NAD-binding_dom"/>
</dbReference>
<dbReference type="InterPro" id="IPR036188">
    <property type="entry name" value="FAD/NAD-bd_sf"/>
</dbReference>
<dbReference type="GO" id="GO:0003955">
    <property type="term" value="F:NAD(P)H dehydrogenase (quinone) activity"/>
    <property type="evidence" value="ECO:0007669"/>
    <property type="project" value="TreeGrafter"/>
</dbReference>
<name>T1BIE0_9ZZZZ</name>
<dbReference type="PANTHER" id="PTHR43014:SF4">
    <property type="entry name" value="PYRIDINE NUCLEOTIDE-DISULFIDE OXIDOREDUCTASE RCLA-RELATED"/>
    <property type="match status" value="1"/>
</dbReference>
<dbReference type="Gene3D" id="3.50.50.60">
    <property type="entry name" value="FAD/NAD(P)-binding domain"/>
    <property type="match status" value="2"/>
</dbReference>
<gene>
    <name evidence="2" type="ORF">B1B_03601</name>
</gene>
<accession>T1BIE0</accession>
<evidence type="ECO:0000313" key="2">
    <source>
        <dbReference type="EMBL" id="EQD72721.1"/>
    </source>
</evidence>
<organism evidence="2">
    <name type="scientific">mine drainage metagenome</name>
    <dbReference type="NCBI Taxonomy" id="410659"/>
    <lineage>
        <taxon>unclassified sequences</taxon>
        <taxon>metagenomes</taxon>
        <taxon>ecological metagenomes</taxon>
    </lineage>
</organism>
<reference evidence="2" key="1">
    <citation type="submission" date="2013-08" db="EMBL/GenBank/DDBJ databases">
        <authorList>
            <person name="Mendez C."/>
            <person name="Richter M."/>
            <person name="Ferrer M."/>
            <person name="Sanchez J."/>
        </authorList>
    </citation>
    <scope>NUCLEOTIDE SEQUENCE</scope>
</reference>
<comment type="caution">
    <text evidence="2">The sequence shown here is derived from an EMBL/GenBank/DDBJ whole genome shotgun (WGS) entry which is preliminary data.</text>
</comment>
<protein>
    <submittedName>
        <fullName evidence="2">MerA, mercuric ion reductase</fullName>
    </submittedName>
</protein>
<dbReference type="PANTHER" id="PTHR43014">
    <property type="entry name" value="MERCURIC REDUCTASE"/>
    <property type="match status" value="1"/>
</dbReference>
<sequence length="199" mass="22341">MNVGCIPSKFLLEAGNEYFYRQSPQFPCNLPGVARCDFPEAIANKDRMVRRLRRSSYEDVLRGRRIEAIEGRGTLLPGRQVKVGSRRLEGRHVLVATGSMPRIPRIEGLAEAGYLTNRTLMQRTDRPNELLVLGGGPTGLEFAQMYAHFGSAVTILESGPRLLPTEEPEVSEEITRCLRNEGLTVHVGVRVRRIDRKRG</sequence>
<dbReference type="SUPFAM" id="SSF51905">
    <property type="entry name" value="FAD/NAD(P)-binding domain"/>
    <property type="match status" value="1"/>
</dbReference>
<dbReference type="PRINTS" id="PR00411">
    <property type="entry name" value="PNDRDTASEI"/>
</dbReference>
<reference evidence="2" key="2">
    <citation type="journal article" date="2014" name="ISME J.">
        <title>Microbial stratification in low pH oxic and suboxic macroscopic growths along an acid mine drainage.</title>
        <authorList>
            <person name="Mendez-Garcia C."/>
            <person name="Mesa V."/>
            <person name="Sprenger R.R."/>
            <person name="Richter M."/>
            <person name="Diez M.S."/>
            <person name="Solano J."/>
            <person name="Bargiela R."/>
            <person name="Golyshina O.V."/>
            <person name="Manteca A."/>
            <person name="Ramos J.L."/>
            <person name="Gallego J.R."/>
            <person name="Llorente I."/>
            <person name="Martins Dos Santos V.A."/>
            <person name="Jensen O.N."/>
            <person name="Pelaez A.I."/>
            <person name="Sanchez J."/>
            <person name="Ferrer M."/>
        </authorList>
    </citation>
    <scope>NUCLEOTIDE SEQUENCE</scope>
</reference>
<dbReference type="AlphaFoldDB" id="T1BIE0"/>
<dbReference type="Pfam" id="PF07992">
    <property type="entry name" value="Pyr_redox_2"/>
    <property type="match status" value="1"/>
</dbReference>
<dbReference type="PRINTS" id="PR00368">
    <property type="entry name" value="FADPNR"/>
</dbReference>
<proteinExistence type="predicted"/>
<evidence type="ECO:0000259" key="1">
    <source>
        <dbReference type="Pfam" id="PF07992"/>
    </source>
</evidence>
<feature type="domain" description="FAD/NAD(P)-binding" evidence="1">
    <location>
        <begin position="2"/>
        <end position="197"/>
    </location>
</feature>
<feature type="non-terminal residue" evidence="2">
    <location>
        <position position="199"/>
    </location>
</feature>